<organism evidence="2 3">
    <name type="scientific">Corallococcus llansteffanensis</name>
    <dbReference type="NCBI Taxonomy" id="2316731"/>
    <lineage>
        <taxon>Bacteria</taxon>
        <taxon>Pseudomonadati</taxon>
        <taxon>Myxococcota</taxon>
        <taxon>Myxococcia</taxon>
        <taxon>Myxococcales</taxon>
        <taxon>Cystobacterineae</taxon>
        <taxon>Myxococcaceae</taxon>
        <taxon>Corallococcus</taxon>
    </lineage>
</organism>
<reference evidence="3" key="1">
    <citation type="submission" date="2018-09" db="EMBL/GenBank/DDBJ databases">
        <authorList>
            <person name="Livingstone P.G."/>
            <person name="Whitworth D.E."/>
        </authorList>
    </citation>
    <scope>NUCLEOTIDE SEQUENCE [LARGE SCALE GENOMIC DNA]</scope>
    <source>
        <strain evidence="3">CA051B</strain>
    </source>
</reference>
<gene>
    <name evidence="2" type="ORF">D7V93_10050</name>
</gene>
<dbReference type="InterPro" id="IPR023393">
    <property type="entry name" value="START-like_dom_sf"/>
</dbReference>
<evidence type="ECO:0000313" key="3">
    <source>
        <dbReference type="Proteomes" id="UP000272888"/>
    </source>
</evidence>
<protein>
    <submittedName>
        <fullName evidence="2">SRPBCC family protein</fullName>
    </submittedName>
</protein>
<dbReference type="PANTHER" id="PTHR39332:SF7">
    <property type="entry name" value="SRPBCC FAMILY PROTEIN"/>
    <property type="match status" value="1"/>
</dbReference>
<accession>A0A3A8Q1F5</accession>
<dbReference type="Pfam" id="PF10604">
    <property type="entry name" value="Polyketide_cyc2"/>
    <property type="match status" value="1"/>
</dbReference>
<feature type="compositionally biased region" description="Low complexity" evidence="1">
    <location>
        <begin position="32"/>
        <end position="43"/>
    </location>
</feature>
<sequence>MDAKQWGGTRGSRAGWLGRGGWRLPIPPRTVDPGAGAPGALDGPGRHRARGAPCGWRAACPRVGAPATHGHRERASTSRCMNDVRHPMIEAYASQLIQAPADVVWDRVAGFDSLPRWHPGIVSSERVARPGPGAGPLRRLTLRDGAVYLEARLELDAHARCYAYALLEGPLPVRDFRAKLRVTPVTATGQTFVEWHATFAPAPGHEAEAGALSQRIRDEFFAPGLTGLAHTFLPPRSRTAAPGMEERH</sequence>
<dbReference type="SUPFAM" id="SSF55961">
    <property type="entry name" value="Bet v1-like"/>
    <property type="match status" value="1"/>
</dbReference>
<dbReference type="Proteomes" id="UP000272888">
    <property type="component" value="Unassembled WGS sequence"/>
</dbReference>
<proteinExistence type="predicted"/>
<dbReference type="InterPro" id="IPR019587">
    <property type="entry name" value="Polyketide_cyclase/dehydratase"/>
</dbReference>
<evidence type="ECO:0000313" key="2">
    <source>
        <dbReference type="EMBL" id="RKH62493.1"/>
    </source>
</evidence>
<dbReference type="CDD" id="cd07821">
    <property type="entry name" value="PYR_PYL_RCAR_like"/>
    <property type="match status" value="1"/>
</dbReference>
<dbReference type="AlphaFoldDB" id="A0A3A8Q1F5"/>
<name>A0A3A8Q1F5_9BACT</name>
<feature type="region of interest" description="Disordered" evidence="1">
    <location>
        <begin position="1"/>
        <end position="50"/>
    </location>
</feature>
<evidence type="ECO:0000256" key="1">
    <source>
        <dbReference type="SAM" id="MobiDB-lite"/>
    </source>
</evidence>
<dbReference type="EMBL" id="RAWB01000078">
    <property type="protein sequence ID" value="RKH62493.1"/>
    <property type="molecule type" value="Genomic_DNA"/>
</dbReference>
<comment type="caution">
    <text evidence="2">The sequence shown here is derived from an EMBL/GenBank/DDBJ whole genome shotgun (WGS) entry which is preliminary data.</text>
</comment>
<dbReference type="PANTHER" id="PTHR39332">
    <property type="entry name" value="BLL4707 PROTEIN"/>
    <property type="match status" value="1"/>
</dbReference>
<dbReference type="Gene3D" id="3.30.530.20">
    <property type="match status" value="1"/>
</dbReference>
<keyword evidence="3" id="KW-1185">Reference proteome</keyword>